<dbReference type="EnsemblFungi" id="PTTG_26171-t43_1">
    <property type="protein sequence ID" value="PTTG_26171-t43_1-p1"/>
    <property type="gene ID" value="PTTG_26171"/>
</dbReference>
<dbReference type="PANTHER" id="PTHR45992:SF2">
    <property type="entry name" value="EUKARYOTIC ELONGATION FACTOR 2 KINASE"/>
    <property type="match status" value="1"/>
</dbReference>
<dbReference type="AlphaFoldDB" id="A0A180GXX3"/>
<reference evidence="9" key="2">
    <citation type="submission" date="2016-05" db="EMBL/GenBank/DDBJ databases">
        <title>Comparative analysis highlights variable genome content of wheat rusts and divergence of the mating loci.</title>
        <authorList>
            <person name="Cuomo C.A."/>
            <person name="Bakkeren G."/>
            <person name="Szabo L."/>
            <person name="Khalil H."/>
            <person name="Joly D."/>
            <person name="Goldberg J."/>
            <person name="Young S."/>
            <person name="Zeng Q."/>
            <person name="Fellers J."/>
        </authorList>
    </citation>
    <scope>NUCLEOTIDE SEQUENCE [LARGE SCALE GENOMIC DNA]</scope>
    <source>
        <strain evidence="9">1-1 BBBD Race 1</strain>
    </source>
</reference>
<dbReference type="InterPro" id="IPR051852">
    <property type="entry name" value="Alpha-type_PK"/>
</dbReference>
<organism evidence="9">
    <name type="scientific">Puccinia triticina (isolate 1-1 / race 1 (BBBD))</name>
    <name type="common">Brown leaf rust fungus</name>
    <dbReference type="NCBI Taxonomy" id="630390"/>
    <lineage>
        <taxon>Eukaryota</taxon>
        <taxon>Fungi</taxon>
        <taxon>Dikarya</taxon>
        <taxon>Basidiomycota</taxon>
        <taxon>Pucciniomycotina</taxon>
        <taxon>Pucciniomycetes</taxon>
        <taxon>Pucciniales</taxon>
        <taxon>Pucciniaceae</taxon>
        <taxon>Puccinia</taxon>
    </lineage>
</organism>
<dbReference type="GO" id="GO:0031037">
    <property type="term" value="P:myosin II filament disassembly"/>
    <property type="evidence" value="ECO:0007669"/>
    <property type="project" value="TreeGrafter"/>
</dbReference>
<keyword evidence="7" id="KW-0812">Transmembrane</keyword>
<reference evidence="9" key="1">
    <citation type="submission" date="2009-11" db="EMBL/GenBank/DDBJ databases">
        <authorList>
            <consortium name="The Broad Institute Genome Sequencing Platform"/>
            <person name="Ward D."/>
            <person name="Feldgarden M."/>
            <person name="Earl A."/>
            <person name="Young S.K."/>
            <person name="Zeng Q."/>
            <person name="Koehrsen M."/>
            <person name="Alvarado L."/>
            <person name="Berlin A."/>
            <person name="Bochicchio J."/>
            <person name="Borenstein D."/>
            <person name="Chapman S.B."/>
            <person name="Chen Z."/>
            <person name="Engels R."/>
            <person name="Freedman E."/>
            <person name="Gellesch M."/>
            <person name="Goldberg J."/>
            <person name="Griggs A."/>
            <person name="Gujja S."/>
            <person name="Heilman E."/>
            <person name="Heiman D."/>
            <person name="Hepburn T."/>
            <person name="Howarth C."/>
            <person name="Jen D."/>
            <person name="Larson L."/>
            <person name="Lewis B."/>
            <person name="Mehta T."/>
            <person name="Park D."/>
            <person name="Pearson M."/>
            <person name="Roberts A."/>
            <person name="Saif S."/>
            <person name="Shea T."/>
            <person name="Shenoy N."/>
            <person name="Sisk P."/>
            <person name="Stolte C."/>
            <person name="Sykes S."/>
            <person name="Thomson T."/>
            <person name="Walk T."/>
            <person name="White J."/>
            <person name="Yandava C."/>
            <person name="Izard J."/>
            <person name="Baranova O.V."/>
            <person name="Blanton J.M."/>
            <person name="Tanner A.C."/>
            <person name="Dewhirst F.E."/>
            <person name="Haas B."/>
            <person name="Nusbaum C."/>
            <person name="Birren B."/>
        </authorList>
    </citation>
    <scope>NUCLEOTIDE SEQUENCE [LARGE SCALE GENOMIC DNA]</scope>
    <source>
        <strain evidence="9">1-1 BBBD Race 1</strain>
    </source>
</reference>
<dbReference type="InterPro" id="IPR004166">
    <property type="entry name" value="a-kinase_dom"/>
</dbReference>
<dbReference type="SUPFAM" id="SSF56112">
    <property type="entry name" value="Protein kinase-like (PK-like)"/>
    <property type="match status" value="1"/>
</dbReference>
<dbReference type="PANTHER" id="PTHR45992">
    <property type="entry name" value="EUKARYOTIC ELONGATION FACTOR 2 KINASE-RELATED"/>
    <property type="match status" value="1"/>
</dbReference>
<evidence type="ECO:0000313" key="10">
    <source>
        <dbReference type="EnsemblFungi" id="PTTG_26171-t43_1-p1"/>
    </source>
</evidence>
<dbReference type="GO" id="GO:0005524">
    <property type="term" value="F:ATP binding"/>
    <property type="evidence" value="ECO:0007669"/>
    <property type="project" value="UniProtKB-KW"/>
</dbReference>
<evidence type="ECO:0000256" key="6">
    <source>
        <dbReference type="SAM" id="MobiDB-lite"/>
    </source>
</evidence>
<keyword evidence="5" id="KW-0067">ATP-binding</keyword>
<dbReference type="SMART" id="SM00811">
    <property type="entry name" value="Alpha_kinase"/>
    <property type="match status" value="1"/>
</dbReference>
<gene>
    <name evidence="9" type="ORF">PTTG_26171</name>
</gene>
<feature type="compositionally biased region" description="Low complexity" evidence="6">
    <location>
        <begin position="400"/>
        <end position="411"/>
    </location>
</feature>
<feature type="domain" description="Alpha-type protein kinase" evidence="8">
    <location>
        <begin position="130"/>
        <end position="364"/>
    </location>
</feature>
<sequence>MNIPIVVNTFQARPPPAEEKPRRYHLILIHLALMQNYHQLRSCPQDLTPKRHSQIKNHTLQTQIVPTSLIQQDQAKRSRNLIHGLPMVLLVLYLPGVLQVYLPKSVTLAGWINAHRLIFQTQSDKPEFDNFSSKRFLLLGAEAEPITLKVHLDQKIGEGSMRKAFRAEVKSLTTNGSVEILKYVAKIRYHDKTPQLTHHATDALMYEASALLLNKFKMVLPTCQRLSQDYLTKGKQLEVVRHAVVYTGESETPTEVYFLEVALDGKYVKYSSNVDFRNAENRPGIDPEIARLLTAFTHWSYVSSKGKSLICDLQGVGPILTDPQIIDLDEGRWSDGNNSRYGIKTFLEEHVCNKVCKALGFGPPCDHIFETDLSNKVSLKVPIRVPRPLSQRRSQHGTLSQPSQQSSQRGSLSHILLKIPEEPLHSSGRGT</sequence>
<keyword evidence="7" id="KW-1133">Transmembrane helix</keyword>
<evidence type="ECO:0000256" key="3">
    <source>
        <dbReference type="ARBA" id="ARBA00022741"/>
    </source>
</evidence>
<keyword evidence="7" id="KW-0472">Membrane</keyword>
<keyword evidence="11" id="KW-1185">Reference proteome</keyword>
<evidence type="ECO:0000256" key="5">
    <source>
        <dbReference type="ARBA" id="ARBA00022840"/>
    </source>
</evidence>
<protein>
    <submittedName>
        <fullName evidence="10">Alpha-type protein kinase domain-containing protein</fullName>
    </submittedName>
</protein>
<dbReference type="Pfam" id="PF02816">
    <property type="entry name" value="Alpha_kinase"/>
    <property type="match status" value="1"/>
</dbReference>
<dbReference type="InterPro" id="IPR011009">
    <property type="entry name" value="Kinase-like_dom_sf"/>
</dbReference>
<reference evidence="10 11" key="3">
    <citation type="journal article" date="2017" name="G3 (Bethesda)">
        <title>Comparative analysis highlights variable genome content of wheat rusts and divergence of the mating loci.</title>
        <authorList>
            <person name="Cuomo C.A."/>
            <person name="Bakkeren G."/>
            <person name="Khalil H.B."/>
            <person name="Panwar V."/>
            <person name="Joly D."/>
            <person name="Linning R."/>
            <person name="Sakthikumar S."/>
            <person name="Song X."/>
            <person name="Adiconis X."/>
            <person name="Fan L."/>
            <person name="Goldberg J.M."/>
            <person name="Levin J.Z."/>
            <person name="Young S."/>
            <person name="Zeng Q."/>
            <person name="Anikster Y."/>
            <person name="Bruce M."/>
            <person name="Wang M."/>
            <person name="Yin C."/>
            <person name="McCallum B."/>
            <person name="Szabo L.J."/>
            <person name="Hulbert S."/>
            <person name="Chen X."/>
            <person name="Fellers J.P."/>
        </authorList>
    </citation>
    <scope>NUCLEOTIDE SEQUENCE</scope>
    <source>
        <strain evidence="10">isolate 1-1 / race 1 (BBBD)</strain>
        <strain evidence="11">Isolate 1-1 / race 1 (BBBD)</strain>
    </source>
</reference>
<dbReference type="OrthoDB" id="301415at2759"/>
<dbReference type="STRING" id="630390.A0A180GXX3"/>
<keyword evidence="1" id="KW-0723">Serine/threonine-protein kinase</keyword>
<dbReference type="Gene3D" id="3.20.200.10">
    <property type="entry name" value="MHCK/EF2 kinase"/>
    <property type="match status" value="1"/>
</dbReference>
<dbReference type="GO" id="GO:1903013">
    <property type="term" value="P:response to differentiation-inducing factor 1"/>
    <property type="evidence" value="ECO:0007669"/>
    <property type="project" value="TreeGrafter"/>
</dbReference>
<reference evidence="10" key="4">
    <citation type="submission" date="2025-05" db="UniProtKB">
        <authorList>
            <consortium name="EnsemblFungi"/>
        </authorList>
    </citation>
    <scope>IDENTIFICATION</scope>
    <source>
        <strain evidence="10">isolate 1-1 / race 1 (BBBD)</strain>
    </source>
</reference>
<evidence type="ECO:0000256" key="7">
    <source>
        <dbReference type="SAM" id="Phobius"/>
    </source>
</evidence>
<dbReference type="GO" id="GO:0004674">
    <property type="term" value="F:protein serine/threonine kinase activity"/>
    <property type="evidence" value="ECO:0007669"/>
    <property type="project" value="UniProtKB-KW"/>
</dbReference>
<keyword evidence="4" id="KW-0418">Kinase</keyword>
<dbReference type="CDD" id="cd04515">
    <property type="entry name" value="Alpha_kinase"/>
    <property type="match status" value="1"/>
</dbReference>
<feature type="transmembrane region" description="Helical" evidence="7">
    <location>
        <begin position="81"/>
        <end position="102"/>
    </location>
</feature>
<accession>A0A180GXX3</accession>
<evidence type="ECO:0000259" key="8">
    <source>
        <dbReference type="PROSITE" id="PS51158"/>
    </source>
</evidence>
<evidence type="ECO:0000256" key="4">
    <source>
        <dbReference type="ARBA" id="ARBA00022777"/>
    </source>
</evidence>
<evidence type="ECO:0000256" key="2">
    <source>
        <dbReference type="ARBA" id="ARBA00022679"/>
    </source>
</evidence>
<keyword evidence="3" id="KW-0547">Nucleotide-binding</keyword>
<evidence type="ECO:0000256" key="1">
    <source>
        <dbReference type="ARBA" id="ARBA00022527"/>
    </source>
</evidence>
<feature type="region of interest" description="Disordered" evidence="6">
    <location>
        <begin position="386"/>
        <end position="411"/>
    </location>
</feature>
<evidence type="ECO:0000313" key="11">
    <source>
        <dbReference type="Proteomes" id="UP000005240"/>
    </source>
</evidence>
<dbReference type="PROSITE" id="PS51158">
    <property type="entry name" value="ALPHA_KINASE"/>
    <property type="match status" value="1"/>
</dbReference>
<dbReference type="EMBL" id="ADAS02000015">
    <property type="protein sequence ID" value="OAV97188.1"/>
    <property type="molecule type" value="Genomic_DNA"/>
</dbReference>
<dbReference type="Proteomes" id="UP000005240">
    <property type="component" value="Unassembled WGS sequence"/>
</dbReference>
<name>A0A180GXX3_PUCT1</name>
<dbReference type="VEuPathDB" id="FungiDB:PTTG_26171"/>
<keyword evidence="2" id="KW-0808">Transferase</keyword>
<proteinExistence type="predicted"/>
<evidence type="ECO:0000313" key="9">
    <source>
        <dbReference type="EMBL" id="OAV97188.1"/>
    </source>
</evidence>